<dbReference type="GO" id="GO:0016616">
    <property type="term" value="F:oxidoreductase activity, acting on the CH-OH group of donors, NAD or NADP as acceptor"/>
    <property type="evidence" value="ECO:0007669"/>
    <property type="project" value="TreeGrafter"/>
</dbReference>
<organism evidence="4 5">
    <name type="scientific">Cryoendolithus antarcticus</name>
    <dbReference type="NCBI Taxonomy" id="1507870"/>
    <lineage>
        <taxon>Eukaryota</taxon>
        <taxon>Fungi</taxon>
        <taxon>Dikarya</taxon>
        <taxon>Ascomycota</taxon>
        <taxon>Pezizomycotina</taxon>
        <taxon>Dothideomycetes</taxon>
        <taxon>Dothideomycetidae</taxon>
        <taxon>Cladosporiales</taxon>
        <taxon>Cladosporiaceae</taxon>
        <taxon>Cryoendolithus</taxon>
    </lineage>
</organism>
<dbReference type="PRINTS" id="PR00081">
    <property type="entry name" value="GDHRDH"/>
</dbReference>
<dbReference type="STRING" id="1507870.A0A1V8T0P5"/>
<sequence length="256" mass="26639">MPKIALVIGATSGIGRGVAIALASKGYTTIVSGRDATKGNEVVKEIQELGAIAAFLPVDLKKRQSIKDLHANIISTYGQLDVAVNCAGAAIHLKKTADMSEADIDSTFAVQITGFYLSMQAQLKAMLPNKSGHIINFSSIYGSNGFPFGSAISASKHAVIGMTKSAAIEYAAEGIHINAIAPGLVPTEMVAALGTEMSAPDADPRVKAMDMAKFYPSGRFGQPEDIGKAVLYLAEQDWVTGTVLTVDGGATAGHNL</sequence>
<dbReference type="EMBL" id="NAJO01000020">
    <property type="protein sequence ID" value="OQO04995.1"/>
    <property type="molecule type" value="Genomic_DNA"/>
</dbReference>
<evidence type="ECO:0000256" key="2">
    <source>
        <dbReference type="ARBA" id="ARBA00022857"/>
    </source>
</evidence>
<evidence type="ECO:0000256" key="1">
    <source>
        <dbReference type="ARBA" id="ARBA00006484"/>
    </source>
</evidence>
<dbReference type="CDD" id="cd05233">
    <property type="entry name" value="SDR_c"/>
    <property type="match status" value="1"/>
</dbReference>
<dbReference type="Proteomes" id="UP000192596">
    <property type="component" value="Unassembled WGS sequence"/>
</dbReference>
<gene>
    <name evidence="4" type="ORF">B0A48_08014</name>
</gene>
<keyword evidence="2" id="KW-0521">NADP</keyword>
<evidence type="ECO:0000313" key="5">
    <source>
        <dbReference type="Proteomes" id="UP000192596"/>
    </source>
</evidence>
<dbReference type="InterPro" id="IPR002347">
    <property type="entry name" value="SDR_fam"/>
</dbReference>
<dbReference type="GO" id="GO:0006633">
    <property type="term" value="P:fatty acid biosynthetic process"/>
    <property type="evidence" value="ECO:0007669"/>
    <property type="project" value="TreeGrafter"/>
</dbReference>
<accession>A0A1V8T0P5</accession>
<name>A0A1V8T0P5_9PEZI</name>
<dbReference type="SUPFAM" id="SSF51735">
    <property type="entry name" value="NAD(P)-binding Rossmann-fold domains"/>
    <property type="match status" value="1"/>
</dbReference>
<keyword evidence="3" id="KW-0560">Oxidoreductase</keyword>
<dbReference type="PRINTS" id="PR00080">
    <property type="entry name" value="SDRFAMILY"/>
</dbReference>
<dbReference type="GO" id="GO:0048038">
    <property type="term" value="F:quinone binding"/>
    <property type="evidence" value="ECO:0007669"/>
    <property type="project" value="TreeGrafter"/>
</dbReference>
<evidence type="ECO:0000313" key="4">
    <source>
        <dbReference type="EMBL" id="OQO04995.1"/>
    </source>
</evidence>
<evidence type="ECO:0000256" key="3">
    <source>
        <dbReference type="ARBA" id="ARBA00023002"/>
    </source>
</evidence>
<dbReference type="Gene3D" id="3.40.50.720">
    <property type="entry name" value="NAD(P)-binding Rossmann-like Domain"/>
    <property type="match status" value="1"/>
</dbReference>
<dbReference type="OrthoDB" id="1669814at2759"/>
<dbReference type="InterPro" id="IPR036291">
    <property type="entry name" value="NAD(P)-bd_dom_sf"/>
</dbReference>
<reference evidence="5" key="1">
    <citation type="submission" date="2017-03" db="EMBL/GenBank/DDBJ databases">
        <title>Genomes of endolithic fungi from Antarctica.</title>
        <authorList>
            <person name="Coleine C."/>
            <person name="Masonjones S."/>
            <person name="Stajich J.E."/>
        </authorList>
    </citation>
    <scope>NUCLEOTIDE SEQUENCE [LARGE SCALE GENOMIC DNA]</scope>
    <source>
        <strain evidence="5">CCFEE 5527</strain>
    </source>
</reference>
<dbReference type="PANTHER" id="PTHR42760">
    <property type="entry name" value="SHORT-CHAIN DEHYDROGENASES/REDUCTASES FAMILY MEMBER"/>
    <property type="match status" value="1"/>
</dbReference>
<dbReference type="FunFam" id="3.40.50.720:FF:000084">
    <property type="entry name" value="Short-chain dehydrogenase reductase"/>
    <property type="match status" value="1"/>
</dbReference>
<keyword evidence="5" id="KW-1185">Reference proteome</keyword>
<dbReference type="PANTHER" id="PTHR42760:SF133">
    <property type="entry name" value="3-OXOACYL-[ACYL-CARRIER-PROTEIN] REDUCTASE"/>
    <property type="match status" value="1"/>
</dbReference>
<dbReference type="Pfam" id="PF13561">
    <property type="entry name" value="adh_short_C2"/>
    <property type="match status" value="1"/>
</dbReference>
<dbReference type="InParanoid" id="A0A1V8T0P5"/>
<dbReference type="AlphaFoldDB" id="A0A1V8T0P5"/>
<comment type="caution">
    <text evidence="4">The sequence shown here is derived from an EMBL/GenBank/DDBJ whole genome shotgun (WGS) entry which is preliminary data.</text>
</comment>
<protein>
    <submittedName>
        <fullName evidence="4">Uncharacterized protein</fullName>
    </submittedName>
</protein>
<proteinExistence type="inferred from homology"/>
<comment type="similarity">
    <text evidence="1">Belongs to the short-chain dehydrogenases/reductases (SDR) family.</text>
</comment>